<keyword evidence="1" id="KW-0812">Transmembrane</keyword>
<keyword evidence="1" id="KW-1133">Transmembrane helix</keyword>
<reference evidence="2 3" key="1">
    <citation type="submission" date="2024-01" db="EMBL/GenBank/DDBJ databases">
        <title>The genomes of 5 underutilized Papilionoideae crops provide insights into root nodulation and disease resistanc.</title>
        <authorList>
            <person name="Jiang F."/>
        </authorList>
    </citation>
    <scope>NUCLEOTIDE SEQUENCE [LARGE SCALE GENOMIC DNA]</scope>
    <source>
        <strain evidence="2">JINMINGXINNONG_FW02</strain>
        <tissue evidence="2">Leaves</tissue>
    </source>
</reference>
<protein>
    <submittedName>
        <fullName evidence="2">Uncharacterized protein</fullName>
    </submittedName>
</protein>
<comment type="caution">
    <text evidence="2">The sequence shown here is derived from an EMBL/GenBank/DDBJ whole genome shotgun (WGS) entry which is preliminary data.</text>
</comment>
<dbReference type="EMBL" id="JAYMYR010000007">
    <property type="protein sequence ID" value="KAK7354513.1"/>
    <property type="molecule type" value="Genomic_DNA"/>
</dbReference>
<name>A0AAN9R5E1_PHACN</name>
<evidence type="ECO:0000256" key="1">
    <source>
        <dbReference type="SAM" id="Phobius"/>
    </source>
</evidence>
<keyword evidence="3" id="KW-1185">Reference proteome</keyword>
<evidence type="ECO:0000313" key="3">
    <source>
        <dbReference type="Proteomes" id="UP001374584"/>
    </source>
</evidence>
<feature type="transmembrane region" description="Helical" evidence="1">
    <location>
        <begin position="53"/>
        <end position="73"/>
    </location>
</feature>
<sequence>MLGCRLLCMDVGLNSSLALMMVCTVSLLFFPFVLSLVSLSWRKSCTCFLEDQKNISCFFIIAFSSLLFSFSFGKGGEGVMEFLSSKSFTL</sequence>
<accession>A0AAN9R5E1</accession>
<feature type="transmembrane region" description="Helical" evidence="1">
    <location>
        <begin position="17"/>
        <end position="41"/>
    </location>
</feature>
<dbReference type="Proteomes" id="UP001374584">
    <property type="component" value="Unassembled WGS sequence"/>
</dbReference>
<proteinExistence type="predicted"/>
<organism evidence="2 3">
    <name type="scientific">Phaseolus coccineus</name>
    <name type="common">Scarlet runner bean</name>
    <name type="synonym">Phaseolus multiflorus</name>
    <dbReference type="NCBI Taxonomy" id="3886"/>
    <lineage>
        <taxon>Eukaryota</taxon>
        <taxon>Viridiplantae</taxon>
        <taxon>Streptophyta</taxon>
        <taxon>Embryophyta</taxon>
        <taxon>Tracheophyta</taxon>
        <taxon>Spermatophyta</taxon>
        <taxon>Magnoliopsida</taxon>
        <taxon>eudicotyledons</taxon>
        <taxon>Gunneridae</taxon>
        <taxon>Pentapetalae</taxon>
        <taxon>rosids</taxon>
        <taxon>fabids</taxon>
        <taxon>Fabales</taxon>
        <taxon>Fabaceae</taxon>
        <taxon>Papilionoideae</taxon>
        <taxon>50 kb inversion clade</taxon>
        <taxon>NPAAA clade</taxon>
        <taxon>indigoferoid/millettioid clade</taxon>
        <taxon>Phaseoleae</taxon>
        <taxon>Phaseolus</taxon>
    </lineage>
</organism>
<keyword evidence="1" id="KW-0472">Membrane</keyword>
<dbReference type="AlphaFoldDB" id="A0AAN9R5E1"/>
<gene>
    <name evidence="2" type="ORF">VNO80_19977</name>
</gene>
<evidence type="ECO:0000313" key="2">
    <source>
        <dbReference type="EMBL" id="KAK7354513.1"/>
    </source>
</evidence>